<gene>
    <name evidence="7" type="ORF">POM88_050445</name>
</gene>
<evidence type="ECO:0000256" key="2">
    <source>
        <dbReference type="ARBA" id="ARBA00022771"/>
    </source>
</evidence>
<evidence type="ECO:0000256" key="5">
    <source>
        <dbReference type="SAM" id="Phobius"/>
    </source>
</evidence>
<reference evidence="7" key="2">
    <citation type="submission" date="2023-05" db="EMBL/GenBank/DDBJ databases">
        <authorList>
            <person name="Schelkunov M.I."/>
        </authorList>
    </citation>
    <scope>NUCLEOTIDE SEQUENCE</scope>
    <source>
        <strain evidence="7">Hsosn_3</strain>
        <tissue evidence="7">Leaf</tissue>
    </source>
</reference>
<keyword evidence="8" id="KW-1185">Reference proteome</keyword>
<keyword evidence="3" id="KW-0862">Zinc</keyword>
<dbReference type="SMART" id="SM00744">
    <property type="entry name" value="RINGv"/>
    <property type="match status" value="1"/>
</dbReference>
<keyword evidence="2" id="KW-0863">Zinc-finger</keyword>
<evidence type="ECO:0000256" key="3">
    <source>
        <dbReference type="ARBA" id="ARBA00022833"/>
    </source>
</evidence>
<dbReference type="Gene3D" id="3.30.40.10">
    <property type="entry name" value="Zinc/RING finger domain, C3HC4 (zinc finger)"/>
    <property type="match status" value="1"/>
</dbReference>
<evidence type="ECO:0000313" key="8">
    <source>
        <dbReference type="Proteomes" id="UP001237642"/>
    </source>
</evidence>
<keyword evidence="5" id="KW-1133">Transmembrane helix</keyword>
<feature type="compositionally biased region" description="Basic and acidic residues" evidence="4">
    <location>
        <begin position="1"/>
        <end position="16"/>
    </location>
</feature>
<protein>
    <submittedName>
        <fullName evidence="7">RING-CH-type domain-containing protein</fullName>
    </submittedName>
</protein>
<dbReference type="PANTHER" id="PTHR46214:SF18">
    <property type="entry name" value="RING-CH-TYPE DOMAIN-CONTAINING PROTEIN"/>
    <property type="match status" value="1"/>
</dbReference>
<feature type="compositionally biased region" description="Polar residues" evidence="4">
    <location>
        <begin position="51"/>
        <end position="64"/>
    </location>
</feature>
<feature type="compositionally biased region" description="Low complexity" evidence="4">
    <location>
        <begin position="33"/>
        <end position="42"/>
    </location>
</feature>
<evidence type="ECO:0000256" key="1">
    <source>
        <dbReference type="ARBA" id="ARBA00022723"/>
    </source>
</evidence>
<dbReference type="CDD" id="cd16495">
    <property type="entry name" value="RING_CH-C4HC3_MARCH"/>
    <property type="match status" value="1"/>
</dbReference>
<keyword evidence="1" id="KW-0479">Metal-binding</keyword>
<dbReference type="Pfam" id="PF12906">
    <property type="entry name" value="RINGv"/>
    <property type="match status" value="1"/>
</dbReference>
<evidence type="ECO:0000256" key="4">
    <source>
        <dbReference type="SAM" id="MobiDB-lite"/>
    </source>
</evidence>
<dbReference type="PROSITE" id="PS51292">
    <property type="entry name" value="ZF_RING_CH"/>
    <property type="match status" value="1"/>
</dbReference>
<organism evidence="7 8">
    <name type="scientific">Heracleum sosnowskyi</name>
    <dbReference type="NCBI Taxonomy" id="360622"/>
    <lineage>
        <taxon>Eukaryota</taxon>
        <taxon>Viridiplantae</taxon>
        <taxon>Streptophyta</taxon>
        <taxon>Embryophyta</taxon>
        <taxon>Tracheophyta</taxon>
        <taxon>Spermatophyta</taxon>
        <taxon>Magnoliopsida</taxon>
        <taxon>eudicotyledons</taxon>
        <taxon>Gunneridae</taxon>
        <taxon>Pentapetalae</taxon>
        <taxon>asterids</taxon>
        <taxon>campanulids</taxon>
        <taxon>Apiales</taxon>
        <taxon>Apiaceae</taxon>
        <taxon>Apioideae</taxon>
        <taxon>apioid superclade</taxon>
        <taxon>Tordylieae</taxon>
        <taxon>Tordyliinae</taxon>
        <taxon>Heracleum</taxon>
    </lineage>
</organism>
<proteinExistence type="predicted"/>
<evidence type="ECO:0000259" key="6">
    <source>
        <dbReference type="PROSITE" id="PS51292"/>
    </source>
</evidence>
<dbReference type="PANTHER" id="PTHR46214">
    <property type="entry name" value="ZINC FINGER, RING-CH-TYPE"/>
    <property type="match status" value="1"/>
</dbReference>
<reference evidence="7" key="1">
    <citation type="submission" date="2023-02" db="EMBL/GenBank/DDBJ databases">
        <title>Genome of toxic invasive species Heracleum sosnowskyi carries increased number of genes despite the absence of recent whole-genome duplications.</title>
        <authorList>
            <person name="Schelkunov M."/>
            <person name="Shtratnikova V."/>
            <person name="Makarenko M."/>
            <person name="Klepikova A."/>
            <person name="Omelchenko D."/>
            <person name="Novikova G."/>
            <person name="Obukhova E."/>
            <person name="Bogdanov V."/>
            <person name="Penin A."/>
            <person name="Logacheva M."/>
        </authorList>
    </citation>
    <scope>NUCLEOTIDE SEQUENCE</scope>
    <source>
        <strain evidence="7">Hsosn_3</strain>
        <tissue evidence="7">Leaf</tissue>
    </source>
</reference>
<dbReference type="SUPFAM" id="SSF57850">
    <property type="entry name" value="RING/U-box"/>
    <property type="match status" value="1"/>
</dbReference>
<dbReference type="GO" id="GO:0008270">
    <property type="term" value="F:zinc ion binding"/>
    <property type="evidence" value="ECO:0007669"/>
    <property type="project" value="UniProtKB-KW"/>
</dbReference>
<keyword evidence="5" id="KW-0812">Transmembrane</keyword>
<feature type="region of interest" description="Disordered" evidence="4">
    <location>
        <begin position="1"/>
        <end position="68"/>
    </location>
</feature>
<name>A0AAD8GYP9_9APIA</name>
<feature type="transmembrane region" description="Helical" evidence="5">
    <location>
        <begin position="218"/>
        <end position="238"/>
    </location>
</feature>
<sequence>MSVVTEERAVEITEQQRRRRHRRWTHTPQITLSSGGTTTDGSVYFSDSGEEQTTFRPNGSSQCGVSEGEVDLESGELERKVHSYYRKKKRRRKKKRDGEERDEEEEERECRICHLNLMENGDNGGGYIQLGCDCKGDLGAAHKRCAETWFKIRGNIICEICGAIALNVASEQMIEALNVTVEQTNLANYTDGPVTEVNTAPEVVSGTRFFDGRRLMNVLLVCMIVAFIISWLFHFHVFH</sequence>
<accession>A0AAD8GYP9</accession>
<keyword evidence="5" id="KW-0472">Membrane</keyword>
<dbReference type="AlphaFoldDB" id="A0AAD8GYP9"/>
<dbReference type="EMBL" id="JAUIZM010000011">
    <property type="protein sequence ID" value="KAK1357189.1"/>
    <property type="molecule type" value="Genomic_DNA"/>
</dbReference>
<comment type="caution">
    <text evidence="7">The sequence shown here is derived from an EMBL/GenBank/DDBJ whole genome shotgun (WGS) entry which is preliminary data.</text>
</comment>
<evidence type="ECO:0000313" key="7">
    <source>
        <dbReference type="EMBL" id="KAK1357189.1"/>
    </source>
</evidence>
<feature type="domain" description="RING-CH-type" evidence="6">
    <location>
        <begin position="102"/>
        <end position="168"/>
    </location>
</feature>
<dbReference type="InterPro" id="IPR013083">
    <property type="entry name" value="Znf_RING/FYVE/PHD"/>
</dbReference>
<dbReference type="InterPro" id="IPR011016">
    <property type="entry name" value="Znf_RING-CH"/>
</dbReference>
<dbReference type="Proteomes" id="UP001237642">
    <property type="component" value="Unassembled WGS sequence"/>
</dbReference>